<dbReference type="Pfam" id="PF00096">
    <property type="entry name" value="zf-C2H2"/>
    <property type="match status" value="3"/>
</dbReference>
<feature type="domain" description="C2H2-type" evidence="7">
    <location>
        <begin position="89"/>
        <end position="117"/>
    </location>
</feature>
<dbReference type="PANTHER" id="PTHR24388:SF53">
    <property type="entry name" value="CHORION TRANSCRIPTION FACTOR CF2-RELATED"/>
    <property type="match status" value="1"/>
</dbReference>
<reference evidence="9" key="3">
    <citation type="submission" date="2015-06" db="UniProtKB">
        <authorList>
            <consortium name="EnsemblMetazoa"/>
        </authorList>
    </citation>
    <scope>IDENTIFICATION</scope>
</reference>
<dbReference type="GO" id="GO:0000981">
    <property type="term" value="F:DNA-binding transcription factor activity, RNA polymerase II-specific"/>
    <property type="evidence" value="ECO:0007669"/>
    <property type="project" value="TreeGrafter"/>
</dbReference>
<evidence type="ECO:0000256" key="1">
    <source>
        <dbReference type="ARBA" id="ARBA00022723"/>
    </source>
</evidence>
<dbReference type="GO" id="GO:0008270">
    <property type="term" value="F:zinc ion binding"/>
    <property type="evidence" value="ECO:0007669"/>
    <property type="project" value="UniProtKB-KW"/>
</dbReference>
<dbReference type="PROSITE" id="PS00028">
    <property type="entry name" value="ZINC_FINGER_C2H2_1"/>
    <property type="match status" value="3"/>
</dbReference>
<feature type="non-terminal residue" evidence="8">
    <location>
        <position position="137"/>
    </location>
</feature>
<dbReference type="InterPro" id="IPR036236">
    <property type="entry name" value="Znf_C2H2_sf"/>
</dbReference>
<dbReference type="SUPFAM" id="SSF57667">
    <property type="entry name" value="beta-beta-alpha zinc fingers"/>
    <property type="match status" value="2"/>
</dbReference>
<evidence type="ECO:0000256" key="5">
    <source>
        <dbReference type="ARBA" id="ARBA00023242"/>
    </source>
</evidence>
<feature type="non-terminal residue" evidence="8">
    <location>
        <position position="1"/>
    </location>
</feature>
<dbReference type="EMBL" id="AMQN01014495">
    <property type="status" value="NOT_ANNOTATED_CDS"/>
    <property type="molecule type" value="Genomic_DNA"/>
</dbReference>
<evidence type="ECO:0000256" key="2">
    <source>
        <dbReference type="ARBA" id="ARBA00022737"/>
    </source>
</evidence>
<accession>R7TF95</accession>
<feature type="domain" description="C2H2-type" evidence="7">
    <location>
        <begin position="61"/>
        <end position="88"/>
    </location>
</feature>
<dbReference type="InterPro" id="IPR013087">
    <property type="entry name" value="Znf_C2H2_type"/>
</dbReference>
<evidence type="ECO:0000256" key="4">
    <source>
        <dbReference type="ARBA" id="ARBA00022833"/>
    </source>
</evidence>
<organism evidence="8">
    <name type="scientific">Capitella teleta</name>
    <name type="common">Polychaete worm</name>
    <dbReference type="NCBI Taxonomy" id="283909"/>
    <lineage>
        <taxon>Eukaryota</taxon>
        <taxon>Metazoa</taxon>
        <taxon>Spiralia</taxon>
        <taxon>Lophotrochozoa</taxon>
        <taxon>Annelida</taxon>
        <taxon>Polychaeta</taxon>
        <taxon>Sedentaria</taxon>
        <taxon>Scolecida</taxon>
        <taxon>Capitellidae</taxon>
        <taxon>Capitella</taxon>
    </lineage>
</organism>
<feature type="domain" description="C2H2-type" evidence="7">
    <location>
        <begin position="26"/>
        <end position="49"/>
    </location>
</feature>
<dbReference type="PROSITE" id="PS50157">
    <property type="entry name" value="ZINC_FINGER_C2H2_2"/>
    <property type="match status" value="4"/>
</dbReference>
<dbReference type="GO" id="GO:0000978">
    <property type="term" value="F:RNA polymerase II cis-regulatory region sequence-specific DNA binding"/>
    <property type="evidence" value="ECO:0007669"/>
    <property type="project" value="TreeGrafter"/>
</dbReference>
<evidence type="ECO:0000313" key="9">
    <source>
        <dbReference type="EnsemblMetazoa" id="CapteP85699"/>
    </source>
</evidence>
<feature type="domain" description="C2H2-type" evidence="7">
    <location>
        <begin position="1"/>
        <end position="26"/>
    </location>
</feature>
<evidence type="ECO:0000313" key="8">
    <source>
        <dbReference type="EMBL" id="ELT90221.1"/>
    </source>
</evidence>
<dbReference type="InterPro" id="IPR050527">
    <property type="entry name" value="Snail/Krueppel_Znf"/>
</dbReference>
<dbReference type="Gene3D" id="3.30.160.60">
    <property type="entry name" value="Classic Zinc Finger"/>
    <property type="match status" value="2"/>
</dbReference>
<keyword evidence="1" id="KW-0479">Metal-binding</keyword>
<protein>
    <recommendedName>
        <fullName evidence="7">C2H2-type domain-containing protein</fullName>
    </recommendedName>
</protein>
<evidence type="ECO:0000256" key="3">
    <source>
        <dbReference type="ARBA" id="ARBA00022771"/>
    </source>
</evidence>
<evidence type="ECO:0000259" key="7">
    <source>
        <dbReference type="PROSITE" id="PS50157"/>
    </source>
</evidence>
<keyword evidence="10" id="KW-1185">Reference proteome</keyword>
<dbReference type="SMART" id="SM00355">
    <property type="entry name" value="ZnF_C2H2"/>
    <property type="match status" value="4"/>
</dbReference>
<reference evidence="10" key="1">
    <citation type="submission" date="2012-12" db="EMBL/GenBank/DDBJ databases">
        <authorList>
            <person name="Hellsten U."/>
            <person name="Grimwood J."/>
            <person name="Chapman J.A."/>
            <person name="Shapiro H."/>
            <person name="Aerts A."/>
            <person name="Otillar R.P."/>
            <person name="Terry A.Y."/>
            <person name="Boore J.L."/>
            <person name="Simakov O."/>
            <person name="Marletaz F."/>
            <person name="Cho S.-J."/>
            <person name="Edsinger-Gonzales E."/>
            <person name="Havlak P."/>
            <person name="Kuo D.-H."/>
            <person name="Larsson T."/>
            <person name="Lv J."/>
            <person name="Arendt D."/>
            <person name="Savage R."/>
            <person name="Osoegawa K."/>
            <person name="de Jong P."/>
            <person name="Lindberg D.R."/>
            <person name="Seaver E.C."/>
            <person name="Weisblat D.A."/>
            <person name="Putnam N.H."/>
            <person name="Grigoriev I.V."/>
            <person name="Rokhsar D.S."/>
        </authorList>
    </citation>
    <scope>NUCLEOTIDE SEQUENCE</scope>
    <source>
        <strain evidence="10">I ESC-2004</strain>
    </source>
</reference>
<keyword evidence="4" id="KW-0862">Zinc</keyword>
<evidence type="ECO:0000313" key="10">
    <source>
        <dbReference type="Proteomes" id="UP000014760"/>
    </source>
</evidence>
<sequence>CSFCGYATKNPASYQQHMEKHSGKGYECIMCGIKYTNSSGLYRHRRKVHGLSAHRSENHVYKCHECGKEIIDKHAYQVHIKRHTGIHDQICEQCGKAFKTSTDLQKHIRAVHLNRYHHHCKNCGHGVAKLSYLLSHQ</sequence>
<dbReference type="FunFam" id="3.30.160.60:FF:000072">
    <property type="entry name" value="zinc finger protein 143 isoform X1"/>
    <property type="match status" value="1"/>
</dbReference>
<dbReference type="EnsemblMetazoa" id="CapteT85699">
    <property type="protein sequence ID" value="CapteP85699"/>
    <property type="gene ID" value="CapteG85699"/>
</dbReference>
<proteinExistence type="predicted"/>
<name>R7TF95_CAPTE</name>
<gene>
    <name evidence="8" type="ORF">CAPTEDRAFT_85699</name>
</gene>
<dbReference type="EMBL" id="KB311008">
    <property type="protein sequence ID" value="ELT90221.1"/>
    <property type="molecule type" value="Genomic_DNA"/>
</dbReference>
<dbReference type="STRING" id="283909.R7TF95"/>
<reference evidence="8 10" key="2">
    <citation type="journal article" date="2013" name="Nature">
        <title>Insights into bilaterian evolution from three spiralian genomes.</title>
        <authorList>
            <person name="Simakov O."/>
            <person name="Marletaz F."/>
            <person name="Cho S.J."/>
            <person name="Edsinger-Gonzales E."/>
            <person name="Havlak P."/>
            <person name="Hellsten U."/>
            <person name="Kuo D.H."/>
            <person name="Larsson T."/>
            <person name="Lv J."/>
            <person name="Arendt D."/>
            <person name="Savage R."/>
            <person name="Osoegawa K."/>
            <person name="de Jong P."/>
            <person name="Grimwood J."/>
            <person name="Chapman J.A."/>
            <person name="Shapiro H."/>
            <person name="Aerts A."/>
            <person name="Otillar R.P."/>
            <person name="Terry A.Y."/>
            <person name="Boore J.L."/>
            <person name="Grigoriev I.V."/>
            <person name="Lindberg D.R."/>
            <person name="Seaver E.C."/>
            <person name="Weisblat D.A."/>
            <person name="Putnam N.H."/>
            <person name="Rokhsar D.S."/>
        </authorList>
    </citation>
    <scope>NUCLEOTIDE SEQUENCE</scope>
    <source>
        <strain evidence="8 10">I ESC-2004</strain>
    </source>
</reference>
<keyword evidence="2" id="KW-0677">Repeat</keyword>
<keyword evidence="3 6" id="KW-0863">Zinc-finger</keyword>
<evidence type="ECO:0000256" key="6">
    <source>
        <dbReference type="PROSITE-ProRule" id="PRU00042"/>
    </source>
</evidence>
<dbReference type="HOGENOM" id="CLU_002678_2_1_1"/>
<dbReference type="OrthoDB" id="6066510at2759"/>
<dbReference type="AlphaFoldDB" id="R7TF95"/>
<dbReference type="OMA" id="APARVMY"/>
<keyword evidence="5" id="KW-0539">Nucleus</keyword>
<dbReference type="Proteomes" id="UP000014760">
    <property type="component" value="Unassembled WGS sequence"/>
</dbReference>
<dbReference type="PANTHER" id="PTHR24388">
    <property type="entry name" value="ZINC FINGER PROTEIN"/>
    <property type="match status" value="1"/>
</dbReference>